<dbReference type="EMBL" id="BK015904">
    <property type="protein sequence ID" value="DAD72732.1"/>
    <property type="molecule type" value="Genomic_DNA"/>
</dbReference>
<evidence type="ECO:0000313" key="1">
    <source>
        <dbReference type="EMBL" id="DAD72732.1"/>
    </source>
</evidence>
<protein>
    <submittedName>
        <fullName evidence="1">Uncharacterized protein</fullName>
    </submittedName>
</protein>
<accession>A0A8S5LRT5</accession>
<reference evidence="1" key="1">
    <citation type="journal article" date="2021" name="Proc. Natl. Acad. Sci. U.S.A.">
        <title>A Catalog of Tens of Thousands of Viruses from Human Metagenomes Reveals Hidden Associations with Chronic Diseases.</title>
        <authorList>
            <person name="Tisza M.J."/>
            <person name="Buck C.B."/>
        </authorList>
    </citation>
    <scope>NUCLEOTIDE SEQUENCE</scope>
    <source>
        <strain evidence="1">Ct7EW56</strain>
    </source>
</reference>
<proteinExistence type="predicted"/>
<organism evidence="1">
    <name type="scientific">Siphoviridae sp. ct7EW56</name>
    <dbReference type="NCBI Taxonomy" id="2827562"/>
    <lineage>
        <taxon>Viruses</taxon>
        <taxon>Duplodnaviria</taxon>
        <taxon>Heunggongvirae</taxon>
        <taxon>Uroviricota</taxon>
        <taxon>Caudoviricetes</taxon>
    </lineage>
</organism>
<name>A0A8S5LRT5_9CAUD</name>
<sequence length="37" mass="4108">MKNYKITDKATKAIIGVVAMTPAQARKVEKDFIVKEA</sequence>